<evidence type="ECO:0000313" key="1">
    <source>
        <dbReference type="EMBL" id="KAF6495940.1"/>
    </source>
</evidence>
<dbReference type="AlphaFoldDB" id="A0A7J8JHJ9"/>
<name>A0A7J8JHJ9_ROUAE</name>
<comment type="caution">
    <text evidence="1">The sequence shown here is derived from an EMBL/GenBank/DDBJ whole genome shotgun (WGS) entry which is preliminary data.</text>
</comment>
<keyword evidence="2" id="KW-1185">Reference proteome</keyword>
<organism evidence="1 2">
    <name type="scientific">Rousettus aegyptiacus</name>
    <name type="common">Egyptian fruit bat</name>
    <name type="synonym">Pteropus aegyptiacus</name>
    <dbReference type="NCBI Taxonomy" id="9407"/>
    <lineage>
        <taxon>Eukaryota</taxon>
        <taxon>Metazoa</taxon>
        <taxon>Chordata</taxon>
        <taxon>Craniata</taxon>
        <taxon>Vertebrata</taxon>
        <taxon>Euteleostomi</taxon>
        <taxon>Mammalia</taxon>
        <taxon>Eutheria</taxon>
        <taxon>Laurasiatheria</taxon>
        <taxon>Chiroptera</taxon>
        <taxon>Yinpterochiroptera</taxon>
        <taxon>Pteropodoidea</taxon>
        <taxon>Pteropodidae</taxon>
        <taxon>Rousettinae</taxon>
        <taxon>Rousettus</taxon>
    </lineage>
</organism>
<proteinExistence type="predicted"/>
<gene>
    <name evidence="1" type="ORF">HJG63_010240</name>
</gene>
<accession>A0A7J8JHJ9</accession>
<protein>
    <submittedName>
        <fullName evidence="1">Uncharacterized protein</fullName>
    </submittedName>
</protein>
<evidence type="ECO:0000313" key="2">
    <source>
        <dbReference type="Proteomes" id="UP000593571"/>
    </source>
</evidence>
<reference evidence="1 2" key="1">
    <citation type="journal article" date="2020" name="Nature">
        <title>Six reference-quality genomes reveal evolution of bat adaptations.</title>
        <authorList>
            <person name="Jebb D."/>
            <person name="Huang Z."/>
            <person name="Pippel M."/>
            <person name="Hughes G.M."/>
            <person name="Lavrichenko K."/>
            <person name="Devanna P."/>
            <person name="Winkler S."/>
            <person name="Jermiin L.S."/>
            <person name="Skirmuntt E.C."/>
            <person name="Katzourakis A."/>
            <person name="Burkitt-Gray L."/>
            <person name="Ray D.A."/>
            <person name="Sullivan K.A.M."/>
            <person name="Roscito J.G."/>
            <person name="Kirilenko B.M."/>
            <person name="Davalos L.M."/>
            <person name="Corthals A.P."/>
            <person name="Power M.L."/>
            <person name="Jones G."/>
            <person name="Ransome R.D."/>
            <person name="Dechmann D.K.N."/>
            <person name="Locatelli A.G."/>
            <person name="Puechmaille S.J."/>
            <person name="Fedrigo O."/>
            <person name="Jarvis E.D."/>
            <person name="Hiller M."/>
            <person name="Vernes S.C."/>
            <person name="Myers E.W."/>
            <person name="Teeling E.C."/>
        </authorList>
    </citation>
    <scope>NUCLEOTIDE SEQUENCE [LARGE SCALE GENOMIC DNA]</scope>
    <source>
        <strain evidence="1">MRouAeg1</strain>
        <tissue evidence="1">Muscle</tissue>
    </source>
</reference>
<dbReference type="EMBL" id="JACASE010000002">
    <property type="protein sequence ID" value="KAF6495940.1"/>
    <property type="molecule type" value="Genomic_DNA"/>
</dbReference>
<sequence length="129" mass="14648">MLVSQALVSTCKQLVALSPFLCLAAMERKQYLILTVSLFPPGSFPHGKNEQILSLLFSPVTSQLIFHPMDHSHIYKHTTSVSWFLISFLNLSPVPSSKEILVSMTFTHFIFRGLISVSNYQFFPKYLSH</sequence>
<dbReference type="Proteomes" id="UP000593571">
    <property type="component" value="Unassembled WGS sequence"/>
</dbReference>